<feature type="domain" description="PPM-type phosphatase" evidence="12">
    <location>
        <begin position="47"/>
        <end position="302"/>
    </location>
</feature>
<evidence type="ECO:0000256" key="1">
    <source>
        <dbReference type="ARBA" id="ARBA00001936"/>
    </source>
</evidence>
<keyword evidence="7 11" id="KW-0904">Protein phosphatase</keyword>
<dbReference type="AlphaFoldDB" id="A0A6J1RY23"/>
<comment type="catalytic activity">
    <reaction evidence="9 11">
        <text>O-phospho-L-seryl-[protein] + H2O = L-seryl-[protein] + phosphate</text>
        <dbReference type="Rhea" id="RHEA:20629"/>
        <dbReference type="Rhea" id="RHEA-COMP:9863"/>
        <dbReference type="Rhea" id="RHEA-COMP:11604"/>
        <dbReference type="ChEBI" id="CHEBI:15377"/>
        <dbReference type="ChEBI" id="CHEBI:29999"/>
        <dbReference type="ChEBI" id="CHEBI:43474"/>
        <dbReference type="ChEBI" id="CHEBI:83421"/>
        <dbReference type="EC" id="3.1.3.16"/>
    </reaction>
</comment>
<keyword evidence="4 11" id="KW-0479">Metal-binding</keyword>
<evidence type="ECO:0000256" key="7">
    <source>
        <dbReference type="ARBA" id="ARBA00022912"/>
    </source>
</evidence>
<dbReference type="InterPro" id="IPR001932">
    <property type="entry name" value="PPM-type_phosphatase-like_dom"/>
</dbReference>
<gene>
    <name evidence="14" type="primary">LOC113201789</name>
</gene>
<dbReference type="OrthoDB" id="60843at2759"/>
<dbReference type="SMART" id="SM00332">
    <property type="entry name" value="PP2Cc"/>
    <property type="match status" value="1"/>
</dbReference>
<dbReference type="PANTHER" id="PTHR12320">
    <property type="entry name" value="PROTEIN PHOSPHATASE 2C"/>
    <property type="match status" value="1"/>
</dbReference>
<comment type="cofactor">
    <cofactor evidence="2 11">
        <name>Mg(2+)</name>
        <dbReference type="ChEBI" id="CHEBI:18420"/>
    </cofactor>
</comment>
<evidence type="ECO:0000313" key="13">
    <source>
        <dbReference type="Proteomes" id="UP000504606"/>
    </source>
</evidence>
<comment type="cofactor">
    <cofactor evidence="1 11">
        <name>Mn(2+)</name>
        <dbReference type="ChEBI" id="CHEBI:29035"/>
    </cofactor>
</comment>
<dbReference type="GeneID" id="113201789"/>
<evidence type="ECO:0000256" key="6">
    <source>
        <dbReference type="ARBA" id="ARBA00022842"/>
    </source>
</evidence>
<keyword evidence="8 11" id="KW-0464">Manganese</keyword>
<evidence type="ECO:0000259" key="12">
    <source>
        <dbReference type="PROSITE" id="PS51746"/>
    </source>
</evidence>
<keyword evidence="6 11" id="KW-0460">Magnesium</keyword>
<evidence type="ECO:0000256" key="4">
    <source>
        <dbReference type="ARBA" id="ARBA00022723"/>
    </source>
</evidence>
<evidence type="ECO:0000256" key="8">
    <source>
        <dbReference type="ARBA" id="ARBA00023211"/>
    </source>
</evidence>
<evidence type="ECO:0000256" key="9">
    <source>
        <dbReference type="ARBA" id="ARBA00047761"/>
    </source>
</evidence>
<dbReference type="SUPFAM" id="SSF81606">
    <property type="entry name" value="PP2C-like"/>
    <property type="match status" value="1"/>
</dbReference>
<dbReference type="KEGG" id="foc:113201789"/>
<dbReference type="GO" id="GO:0046872">
    <property type="term" value="F:metal ion binding"/>
    <property type="evidence" value="ECO:0007669"/>
    <property type="project" value="UniProtKB-UniRule"/>
</dbReference>
<reference evidence="14" key="1">
    <citation type="submission" date="2025-08" db="UniProtKB">
        <authorList>
            <consortium name="RefSeq"/>
        </authorList>
    </citation>
    <scope>IDENTIFICATION</scope>
    <source>
        <tissue evidence="14">Whole organism</tissue>
    </source>
</reference>
<protein>
    <recommendedName>
        <fullName evidence="11">Protein phosphatase</fullName>
        <ecNumber evidence="11">3.1.3.16</ecNumber>
    </recommendedName>
</protein>
<dbReference type="Gene3D" id="3.60.40.10">
    <property type="entry name" value="PPM-type phosphatase domain"/>
    <property type="match status" value="1"/>
</dbReference>
<dbReference type="SMART" id="SM00331">
    <property type="entry name" value="PP2C_SIG"/>
    <property type="match status" value="1"/>
</dbReference>
<dbReference type="FunFam" id="3.60.40.10:FF:000009">
    <property type="entry name" value="Blast:Protein phosphatase PTC7 homolog"/>
    <property type="match status" value="1"/>
</dbReference>
<dbReference type="GO" id="GO:0004722">
    <property type="term" value="F:protein serine/threonine phosphatase activity"/>
    <property type="evidence" value="ECO:0007669"/>
    <property type="project" value="UniProtKB-EC"/>
</dbReference>
<evidence type="ECO:0000256" key="5">
    <source>
        <dbReference type="ARBA" id="ARBA00022801"/>
    </source>
</evidence>
<dbReference type="GO" id="GO:0005739">
    <property type="term" value="C:mitochondrion"/>
    <property type="evidence" value="ECO:0007669"/>
    <property type="project" value="TreeGrafter"/>
</dbReference>
<evidence type="ECO:0000313" key="14">
    <source>
        <dbReference type="RefSeq" id="XP_026271486.1"/>
    </source>
</evidence>
<keyword evidence="5 11" id="KW-0378">Hydrolase</keyword>
<dbReference type="PROSITE" id="PS51746">
    <property type="entry name" value="PPM_2"/>
    <property type="match status" value="1"/>
</dbReference>
<evidence type="ECO:0000256" key="10">
    <source>
        <dbReference type="ARBA" id="ARBA00048336"/>
    </source>
</evidence>
<dbReference type="EC" id="3.1.3.16" evidence="11"/>
<dbReference type="PANTHER" id="PTHR12320:SF1">
    <property type="entry name" value="PROTEIN PHOSPHATASE PTC7 HOMOLOG"/>
    <property type="match status" value="1"/>
</dbReference>
<keyword evidence="13" id="KW-1185">Reference proteome</keyword>
<dbReference type="RefSeq" id="XP_026271486.1">
    <property type="nucleotide sequence ID" value="XM_026415701.2"/>
</dbReference>
<evidence type="ECO:0000256" key="11">
    <source>
        <dbReference type="RuleBase" id="RU366020"/>
    </source>
</evidence>
<name>A0A6J1RY23_FRAOC</name>
<comment type="catalytic activity">
    <reaction evidence="10 11">
        <text>O-phospho-L-threonyl-[protein] + H2O = L-threonyl-[protein] + phosphate</text>
        <dbReference type="Rhea" id="RHEA:47004"/>
        <dbReference type="Rhea" id="RHEA-COMP:11060"/>
        <dbReference type="Rhea" id="RHEA-COMP:11605"/>
        <dbReference type="ChEBI" id="CHEBI:15377"/>
        <dbReference type="ChEBI" id="CHEBI:30013"/>
        <dbReference type="ChEBI" id="CHEBI:43474"/>
        <dbReference type="ChEBI" id="CHEBI:61977"/>
        <dbReference type="EC" id="3.1.3.16"/>
    </reaction>
</comment>
<comment type="similarity">
    <text evidence="3 11">Belongs to the PP2C family.</text>
</comment>
<sequence>MHSIVYTGRLLSRAIWNGITNYTTSSTEAQVCRKREPHLVHAVCGFPKDFTHTILKKGQFGDDAWFHALNKASDVIGVADGVGGWRNYGIDPGEFSSFLMKTCERLVCSGRLKNMLPATLLARSYYELLESKRPILGSSTACVIVLNRENCQVYTANIGDSGFVIVRHGEVVHRSEEQQHYFNTPFQLSLPPPGRSGLVLSDSPDAADTSSFPVEDGDVILLATDGVFDNVPQQLLVTEMTKLQGERDPCKIQGVANAIAWMARNLAFDSTFMSPFAESARHNGIEAVGGKPDDITVLLATVAI</sequence>
<dbReference type="Pfam" id="PF13672">
    <property type="entry name" value="PP2C_2"/>
    <property type="match status" value="1"/>
</dbReference>
<evidence type="ECO:0000256" key="3">
    <source>
        <dbReference type="ARBA" id="ARBA00006702"/>
    </source>
</evidence>
<evidence type="ECO:0000256" key="2">
    <source>
        <dbReference type="ARBA" id="ARBA00001946"/>
    </source>
</evidence>
<proteinExistence type="inferred from homology"/>
<dbReference type="Proteomes" id="UP000504606">
    <property type="component" value="Unplaced"/>
</dbReference>
<dbReference type="InterPro" id="IPR039123">
    <property type="entry name" value="PPTC7"/>
</dbReference>
<organism evidence="13 14">
    <name type="scientific">Frankliniella occidentalis</name>
    <name type="common">Western flower thrips</name>
    <name type="synonym">Euthrips occidentalis</name>
    <dbReference type="NCBI Taxonomy" id="133901"/>
    <lineage>
        <taxon>Eukaryota</taxon>
        <taxon>Metazoa</taxon>
        <taxon>Ecdysozoa</taxon>
        <taxon>Arthropoda</taxon>
        <taxon>Hexapoda</taxon>
        <taxon>Insecta</taxon>
        <taxon>Pterygota</taxon>
        <taxon>Neoptera</taxon>
        <taxon>Paraneoptera</taxon>
        <taxon>Thysanoptera</taxon>
        <taxon>Terebrantia</taxon>
        <taxon>Thripoidea</taxon>
        <taxon>Thripidae</taxon>
        <taxon>Frankliniella</taxon>
    </lineage>
</organism>
<accession>A0A6J1RY23</accession>
<dbReference type="InterPro" id="IPR036457">
    <property type="entry name" value="PPM-type-like_dom_sf"/>
</dbReference>